<dbReference type="AlphaFoldDB" id="A0AAD7HVS4"/>
<dbReference type="Proteomes" id="UP001215598">
    <property type="component" value="Unassembled WGS sequence"/>
</dbReference>
<sequence length="329" mass="34930">MPIESKVYDEALAVTGVVLFPAGGMLASKVLKMFKSKKVAVAEGSVGGVAAVWGAVRTFGGPDNITVKEALLNPNGSLSKKAETGNTIRIVRKSIETRATTGGGQAPFLVSRSTVIKKTATDTTSVRNLVASDDDIMFTIELPPPSSGKSYFIYAASLFGFRNLVPPTAVEPETPDKTGGIWSVGTEIATDSSPPNSWLHQMVGSTAQWTYGAAGEKTLKKSYDGNQTETLELIDANDNPGTNGQGYYWAYWVTGGLNNTQKLFAIDNNSDSTYIKREDGGIVYLPAVPKDSVVYPKIIEIPSSSGGSAAGDFSFVPGWALLNIAWQSL</sequence>
<evidence type="ECO:0000313" key="2">
    <source>
        <dbReference type="Proteomes" id="UP001215598"/>
    </source>
</evidence>
<dbReference type="EMBL" id="JARKIB010000165">
    <property type="protein sequence ID" value="KAJ7729431.1"/>
    <property type="molecule type" value="Genomic_DNA"/>
</dbReference>
<accession>A0AAD7HVS4</accession>
<protein>
    <submittedName>
        <fullName evidence="1">Uncharacterized protein</fullName>
    </submittedName>
</protein>
<proteinExistence type="predicted"/>
<organism evidence="1 2">
    <name type="scientific">Mycena metata</name>
    <dbReference type="NCBI Taxonomy" id="1033252"/>
    <lineage>
        <taxon>Eukaryota</taxon>
        <taxon>Fungi</taxon>
        <taxon>Dikarya</taxon>
        <taxon>Basidiomycota</taxon>
        <taxon>Agaricomycotina</taxon>
        <taxon>Agaricomycetes</taxon>
        <taxon>Agaricomycetidae</taxon>
        <taxon>Agaricales</taxon>
        <taxon>Marasmiineae</taxon>
        <taxon>Mycenaceae</taxon>
        <taxon>Mycena</taxon>
    </lineage>
</organism>
<keyword evidence="2" id="KW-1185">Reference proteome</keyword>
<comment type="caution">
    <text evidence="1">The sequence shown here is derived from an EMBL/GenBank/DDBJ whole genome shotgun (WGS) entry which is preliminary data.</text>
</comment>
<reference evidence="1" key="1">
    <citation type="submission" date="2023-03" db="EMBL/GenBank/DDBJ databases">
        <title>Massive genome expansion in bonnet fungi (Mycena s.s.) driven by repeated elements and novel gene families across ecological guilds.</title>
        <authorList>
            <consortium name="Lawrence Berkeley National Laboratory"/>
            <person name="Harder C.B."/>
            <person name="Miyauchi S."/>
            <person name="Viragh M."/>
            <person name="Kuo A."/>
            <person name="Thoen E."/>
            <person name="Andreopoulos B."/>
            <person name="Lu D."/>
            <person name="Skrede I."/>
            <person name="Drula E."/>
            <person name="Henrissat B."/>
            <person name="Morin E."/>
            <person name="Kohler A."/>
            <person name="Barry K."/>
            <person name="LaButti K."/>
            <person name="Morin E."/>
            <person name="Salamov A."/>
            <person name="Lipzen A."/>
            <person name="Mereny Z."/>
            <person name="Hegedus B."/>
            <person name="Baldrian P."/>
            <person name="Stursova M."/>
            <person name="Weitz H."/>
            <person name="Taylor A."/>
            <person name="Grigoriev I.V."/>
            <person name="Nagy L.G."/>
            <person name="Martin F."/>
            <person name="Kauserud H."/>
        </authorList>
    </citation>
    <scope>NUCLEOTIDE SEQUENCE</scope>
    <source>
        <strain evidence="1">CBHHK182m</strain>
    </source>
</reference>
<name>A0AAD7HVS4_9AGAR</name>
<evidence type="ECO:0000313" key="1">
    <source>
        <dbReference type="EMBL" id="KAJ7729431.1"/>
    </source>
</evidence>
<gene>
    <name evidence="1" type="ORF">B0H16DRAFT_1697172</name>
</gene>